<evidence type="ECO:0000256" key="2">
    <source>
        <dbReference type="ARBA" id="ARBA00023125"/>
    </source>
</evidence>
<organism evidence="5 6">
    <name type="scientific">Sphingobium nicotianae</name>
    <dbReference type="NCBI Taxonomy" id="2782607"/>
    <lineage>
        <taxon>Bacteria</taxon>
        <taxon>Pseudomonadati</taxon>
        <taxon>Pseudomonadota</taxon>
        <taxon>Alphaproteobacteria</taxon>
        <taxon>Sphingomonadales</taxon>
        <taxon>Sphingomonadaceae</taxon>
        <taxon>Sphingobium</taxon>
    </lineage>
</organism>
<protein>
    <submittedName>
        <fullName evidence="5">Crp/Fnr family transcriptional regulator</fullName>
    </submittedName>
</protein>
<dbReference type="InterPro" id="IPR012318">
    <property type="entry name" value="HTH_CRP"/>
</dbReference>
<keyword evidence="1" id="KW-0805">Transcription regulation</keyword>
<dbReference type="RefSeq" id="WP_214624984.1">
    <property type="nucleotide sequence ID" value="NZ_JAHGAW010000012.1"/>
</dbReference>
<dbReference type="CDD" id="cd00090">
    <property type="entry name" value="HTH_ARSR"/>
    <property type="match status" value="1"/>
</dbReference>
<proteinExistence type="predicted"/>
<evidence type="ECO:0000256" key="3">
    <source>
        <dbReference type="ARBA" id="ARBA00023163"/>
    </source>
</evidence>
<sequence>MVLEDNNLIAAMNRSDRKLLSDIAEIVEFKTGKTIYDPGDVVKHAFFPLGSSVASFLVVMDEGSVIETAMVGREGAIGGIVSQGRIAAYARSSVMNAGSFARIACTDLEEAKNRSSSLKHFFTRYADCLVAQIFQSVACNATHKVEARAAKWLAASVERTGLNDIVMTQEQFASILGVGRSYASRQIQRLKGEGLIRTRRGGILVKDYEGLRRRACGCNDLVRAHFDEVLAGVYPETVAGK</sequence>
<comment type="caution">
    <text evidence="5">The sequence shown here is derived from an EMBL/GenBank/DDBJ whole genome shotgun (WGS) entry which is preliminary data.</text>
</comment>
<dbReference type="InterPro" id="IPR036390">
    <property type="entry name" value="WH_DNA-bd_sf"/>
</dbReference>
<dbReference type="InterPro" id="IPR014710">
    <property type="entry name" value="RmlC-like_jellyroll"/>
</dbReference>
<dbReference type="InterPro" id="IPR011991">
    <property type="entry name" value="ArsR-like_HTH"/>
</dbReference>
<dbReference type="SUPFAM" id="SSF51206">
    <property type="entry name" value="cAMP-binding domain-like"/>
    <property type="match status" value="1"/>
</dbReference>
<dbReference type="EMBL" id="JAHGAW010000012">
    <property type="protein sequence ID" value="MBT2188731.1"/>
    <property type="molecule type" value="Genomic_DNA"/>
</dbReference>
<evidence type="ECO:0000313" key="6">
    <source>
        <dbReference type="Proteomes" id="UP001138757"/>
    </source>
</evidence>
<evidence type="ECO:0000313" key="5">
    <source>
        <dbReference type="EMBL" id="MBT2188731.1"/>
    </source>
</evidence>
<dbReference type="PROSITE" id="PS51063">
    <property type="entry name" value="HTH_CRP_2"/>
    <property type="match status" value="1"/>
</dbReference>
<dbReference type="GO" id="GO:0003677">
    <property type="term" value="F:DNA binding"/>
    <property type="evidence" value="ECO:0007669"/>
    <property type="project" value="UniProtKB-KW"/>
</dbReference>
<evidence type="ECO:0000259" key="4">
    <source>
        <dbReference type="PROSITE" id="PS51063"/>
    </source>
</evidence>
<dbReference type="Gene3D" id="2.60.120.10">
    <property type="entry name" value="Jelly Rolls"/>
    <property type="match status" value="1"/>
</dbReference>
<keyword evidence="3" id="KW-0804">Transcription</keyword>
<feature type="domain" description="HTH crp-type" evidence="4">
    <location>
        <begin position="143"/>
        <end position="209"/>
    </location>
</feature>
<dbReference type="Pfam" id="PF13545">
    <property type="entry name" value="HTH_Crp_2"/>
    <property type="match status" value="1"/>
</dbReference>
<name>A0A9X1ISL9_9SPHN</name>
<gene>
    <name evidence="5" type="ORF">KK488_17395</name>
</gene>
<dbReference type="SUPFAM" id="SSF46785">
    <property type="entry name" value="Winged helix' DNA-binding domain"/>
    <property type="match status" value="1"/>
</dbReference>
<dbReference type="AlphaFoldDB" id="A0A9X1ISL9"/>
<accession>A0A9X1ISL9</accession>
<dbReference type="GO" id="GO:0006355">
    <property type="term" value="P:regulation of DNA-templated transcription"/>
    <property type="evidence" value="ECO:0007669"/>
    <property type="project" value="InterPro"/>
</dbReference>
<keyword evidence="2" id="KW-0238">DNA-binding</keyword>
<dbReference type="InterPro" id="IPR018490">
    <property type="entry name" value="cNMP-bd_dom_sf"/>
</dbReference>
<reference evidence="5" key="1">
    <citation type="submission" date="2021-05" db="EMBL/GenBank/DDBJ databases">
        <title>Genome of Sphingobium sp. strain.</title>
        <authorList>
            <person name="Fan R."/>
        </authorList>
    </citation>
    <scope>NUCLEOTIDE SEQUENCE</scope>
    <source>
        <strain evidence="5">H33</strain>
    </source>
</reference>
<evidence type="ECO:0000256" key="1">
    <source>
        <dbReference type="ARBA" id="ARBA00023015"/>
    </source>
</evidence>
<keyword evidence="6" id="KW-1185">Reference proteome</keyword>
<dbReference type="Proteomes" id="UP001138757">
    <property type="component" value="Unassembled WGS sequence"/>
</dbReference>